<accession>B6SJ24</accession>
<dbReference type="EMBL" id="EU952739">
    <property type="protein sequence ID" value="ACG24857.1"/>
    <property type="molecule type" value="mRNA"/>
</dbReference>
<protein>
    <submittedName>
        <fullName evidence="1">Uncharacterized protein</fullName>
    </submittedName>
</protein>
<organism evidence="1">
    <name type="scientific">Zea mays</name>
    <name type="common">Maize</name>
    <dbReference type="NCBI Taxonomy" id="4577"/>
    <lineage>
        <taxon>Eukaryota</taxon>
        <taxon>Viridiplantae</taxon>
        <taxon>Streptophyta</taxon>
        <taxon>Embryophyta</taxon>
        <taxon>Tracheophyta</taxon>
        <taxon>Spermatophyta</taxon>
        <taxon>Magnoliopsida</taxon>
        <taxon>Liliopsida</taxon>
        <taxon>Poales</taxon>
        <taxon>Poaceae</taxon>
        <taxon>PACMAD clade</taxon>
        <taxon>Panicoideae</taxon>
        <taxon>Andropogonodae</taxon>
        <taxon>Andropogoneae</taxon>
        <taxon>Tripsacinae</taxon>
        <taxon>Zea</taxon>
    </lineage>
</organism>
<reference evidence="1" key="1">
    <citation type="journal article" date="2009" name="Plant Mol. Biol.">
        <title>Insights into corn genes derived from large-scale cDNA sequencing.</title>
        <authorList>
            <person name="Alexandrov N.N."/>
            <person name="Brover V.V."/>
            <person name="Freidin S."/>
            <person name="Troukhan M.E."/>
            <person name="Tatarinova T.V."/>
            <person name="Zhang H."/>
            <person name="Swaller T.J."/>
            <person name="Lu Y.P."/>
            <person name="Bouck J."/>
            <person name="Flavell R.B."/>
            <person name="Feldmann K.A."/>
        </authorList>
    </citation>
    <scope>NUCLEOTIDE SEQUENCE</scope>
</reference>
<name>B6SJ24_MAIZE</name>
<sequence length="129" mass="14665">MCKLIDCSYLCSFGVRSDITMSWLNSIYVIAKWFKCAPMLCLFTFQCLVCRMLLPTEDAPPPPPPNKQNWLGITCKFLPNAGCLGLDLLHTFFTCSWILSKLLIGLSFTCVTYSAHYCDFFIELGRKVI</sequence>
<dbReference type="AlphaFoldDB" id="B6SJ24"/>
<evidence type="ECO:0000313" key="1">
    <source>
        <dbReference type="EMBL" id="ACG24857.1"/>
    </source>
</evidence>
<proteinExistence type="evidence at transcript level"/>